<comment type="caution">
    <text evidence="2">The sequence shown here is derived from an EMBL/GenBank/DDBJ whole genome shotgun (WGS) entry which is preliminary data.</text>
</comment>
<reference evidence="2" key="1">
    <citation type="journal article" date="2014" name="Front. Microbiol.">
        <title>High frequency of phylogenetically diverse reductive dehalogenase-homologous genes in deep subseafloor sedimentary metagenomes.</title>
        <authorList>
            <person name="Kawai M."/>
            <person name="Futagami T."/>
            <person name="Toyoda A."/>
            <person name="Takaki Y."/>
            <person name="Nishi S."/>
            <person name="Hori S."/>
            <person name="Arai W."/>
            <person name="Tsubouchi T."/>
            <person name="Morono Y."/>
            <person name="Uchiyama I."/>
            <person name="Ito T."/>
            <person name="Fujiyama A."/>
            <person name="Inagaki F."/>
            <person name="Takami H."/>
        </authorList>
    </citation>
    <scope>NUCLEOTIDE SEQUENCE</scope>
    <source>
        <strain evidence="2">Expedition CK06-06</strain>
    </source>
</reference>
<accession>X1K561</accession>
<dbReference type="Gene3D" id="1.20.1640.10">
    <property type="entry name" value="Multidrug efflux transporter AcrB transmembrane domain"/>
    <property type="match status" value="1"/>
</dbReference>
<proteinExistence type="predicted"/>
<dbReference type="PANTHER" id="PTHR32063:SF24">
    <property type="entry name" value="CATION EFFLUX SYSTEM (ACRB_ACRD_ACRF FAMILY)"/>
    <property type="match status" value="1"/>
</dbReference>
<gene>
    <name evidence="2" type="ORF">S03H2_70029</name>
</gene>
<keyword evidence="1" id="KW-0472">Membrane</keyword>
<evidence type="ECO:0008006" key="3">
    <source>
        <dbReference type="Google" id="ProtNLM"/>
    </source>
</evidence>
<feature type="transmembrane region" description="Helical" evidence="1">
    <location>
        <begin position="6"/>
        <end position="36"/>
    </location>
</feature>
<evidence type="ECO:0000313" key="2">
    <source>
        <dbReference type="EMBL" id="GAI01703.1"/>
    </source>
</evidence>
<dbReference type="AlphaFoldDB" id="X1K561"/>
<dbReference type="GO" id="GO:0042910">
    <property type="term" value="F:xenobiotic transmembrane transporter activity"/>
    <property type="evidence" value="ECO:0007669"/>
    <property type="project" value="TreeGrafter"/>
</dbReference>
<dbReference type="GO" id="GO:0005886">
    <property type="term" value="C:plasma membrane"/>
    <property type="evidence" value="ECO:0007669"/>
    <property type="project" value="TreeGrafter"/>
</dbReference>
<dbReference type="InterPro" id="IPR001036">
    <property type="entry name" value="Acrflvin-R"/>
</dbReference>
<dbReference type="SUPFAM" id="SSF82866">
    <property type="entry name" value="Multidrug efflux transporter AcrB transmembrane domain"/>
    <property type="match status" value="1"/>
</dbReference>
<dbReference type="PANTHER" id="PTHR32063">
    <property type="match status" value="1"/>
</dbReference>
<feature type="non-terminal residue" evidence="2">
    <location>
        <position position="129"/>
    </location>
</feature>
<dbReference type="EMBL" id="BARU01046420">
    <property type="protein sequence ID" value="GAI01703.1"/>
    <property type="molecule type" value="Genomic_DNA"/>
</dbReference>
<dbReference type="Pfam" id="PF00873">
    <property type="entry name" value="ACR_tran"/>
    <property type="match status" value="1"/>
</dbReference>
<feature type="transmembrane region" description="Helical" evidence="1">
    <location>
        <begin position="108"/>
        <end position="127"/>
    </location>
</feature>
<keyword evidence="1" id="KW-0812">Transmembrane</keyword>
<name>X1K561_9ZZZZ</name>
<organism evidence="2">
    <name type="scientific">marine sediment metagenome</name>
    <dbReference type="NCBI Taxonomy" id="412755"/>
    <lineage>
        <taxon>unclassified sequences</taxon>
        <taxon>metagenomes</taxon>
        <taxon>ecological metagenomes</taxon>
    </lineage>
</organism>
<sequence length="129" mass="13952">NLAEGAFLVILVLFLMLGNFRAALITALIIPIAMLLTMTGMVQGRISANLMSLGALDFGLIVDGAVIITENTLRRLAERQHHFGQRLSLGERLSTVIEAAEEMIKPSVYGQAIIILVYVPLLTFTGVEG</sequence>
<feature type="transmembrane region" description="Helical" evidence="1">
    <location>
        <begin position="48"/>
        <end position="68"/>
    </location>
</feature>
<protein>
    <recommendedName>
        <fullName evidence="3">CusA/CzcA family heavy metal efflux RND transporter</fullName>
    </recommendedName>
</protein>
<keyword evidence="1" id="KW-1133">Transmembrane helix</keyword>
<evidence type="ECO:0000256" key="1">
    <source>
        <dbReference type="SAM" id="Phobius"/>
    </source>
</evidence>
<feature type="non-terminal residue" evidence="2">
    <location>
        <position position="1"/>
    </location>
</feature>